<protein>
    <submittedName>
        <fullName evidence="1">Uncharacterized protein</fullName>
    </submittedName>
</protein>
<dbReference type="PANTHER" id="PTHR34567">
    <property type="entry name" value="FK506-BINDING-LIKE PROTEIN"/>
    <property type="match status" value="1"/>
</dbReference>
<evidence type="ECO:0000313" key="2">
    <source>
        <dbReference type="Proteomes" id="UP000655225"/>
    </source>
</evidence>
<dbReference type="OrthoDB" id="1899291at2759"/>
<dbReference type="Proteomes" id="UP000655225">
    <property type="component" value="Unassembled WGS sequence"/>
</dbReference>
<dbReference type="EMBL" id="JABCRI010000013">
    <property type="protein sequence ID" value="KAF8395868.1"/>
    <property type="molecule type" value="Genomic_DNA"/>
</dbReference>
<sequence length="253" mass="28722">MGDCRSYQGAVPRTPRISPNRGTPPGFCLSSVPYWEKQFCCVVCSIPWEKLLETKKTMSYHENVVQWNDSAGEEAFHNAKNRFWAEINGLPCGVSLPDPDIYIDEIDWNSNINPELLWDLDKKPVLLNEEVEFLVDPYSNQPILPFGWGAAEEDPIRKINKSSSGSNLGDYDRNVDNGDYPFELGYNQGNVAVQGKTWGGCEDVINMLAETWEFMLMRLQVRQTIARWMEAEGKVWIQCTLRSHFCGSGEAGK</sequence>
<accession>A0A835D9G8</accession>
<dbReference type="AlphaFoldDB" id="A0A835D9G8"/>
<reference evidence="1 2" key="1">
    <citation type="submission" date="2020-04" db="EMBL/GenBank/DDBJ databases">
        <title>Plant Genome Project.</title>
        <authorList>
            <person name="Zhang R.-G."/>
        </authorList>
    </citation>
    <scope>NUCLEOTIDE SEQUENCE [LARGE SCALE GENOMIC DNA]</scope>
    <source>
        <strain evidence="1">YNK0</strain>
        <tissue evidence="1">Leaf</tissue>
    </source>
</reference>
<keyword evidence="2" id="KW-1185">Reference proteome</keyword>
<gene>
    <name evidence="1" type="ORF">HHK36_019823</name>
</gene>
<comment type="caution">
    <text evidence="1">The sequence shown here is derived from an EMBL/GenBank/DDBJ whole genome shotgun (WGS) entry which is preliminary data.</text>
</comment>
<proteinExistence type="predicted"/>
<name>A0A835D9G8_TETSI</name>
<organism evidence="1 2">
    <name type="scientific">Tetracentron sinense</name>
    <name type="common">Spur-leaf</name>
    <dbReference type="NCBI Taxonomy" id="13715"/>
    <lineage>
        <taxon>Eukaryota</taxon>
        <taxon>Viridiplantae</taxon>
        <taxon>Streptophyta</taxon>
        <taxon>Embryophyta</taxon>
        <taxon>Tracheophyta</taxon>
        <taxon>Spermatophyta</taxon>
        <taxon>Magnoliopsida</taxon>
        <taxon>Trochodendrales</taxon>
        <taxon>Trochodendraceae</taxon>
        <taxon>Tetracentron</taxon>
    </lineage>
</organism>
<dbReference type="PANTHER" id="PTHR34567:SF3">
    <property type="entry name" value="FK506-BINDING-LIKE PROTEIN"/>
    <property type="match status" value="1"/>
</dbReference>
<evidence type="ECO:0000313" key="1">
    <source>
        <dbReference type="EMBL" id="KAF8395868.1"/>
    </source>
</evidence>